<dbReference type="Gene3D" id="3.30.160.60">
    <property type="entry name" value="Classic Zinc Finger"/>
    <property type="match status" value="1"/>
</dbReference>
<comment type="subcellular location">
    <subcellularLocation>
        <location evidence="1">Nucleus</location>
    </subcellularLocation>
</comment>
<dbReference type="PANTHER" id="PTHR40626:SF11">
    <property type="entry name" value="ZINC FINGER PROTEIN YPR022C"/>
    <property type="match status" value="1"/>
</dbReference>
<dbReference type="Pfam" id="PF00096">
    <property type="entry name" value="zf-C2H2"/>
    <property type="match status" value="1"/>
</dbReference>
<feature type="region of interest" description="Disordered" evidence="8">
    <location>
        <begin position="87"/>
        <end position="108"/>
    </location>
</feature>
<keyword evidence="4 7" id="KW-0863">Zinc-finger</keyword>
<keyword evidence="5" id="KW-0862">Zinc</keyword>
<dbReference type="InterPro" id="IPR051059">
    <property type="entry name" value="VerF-like"/>
</dbReference>
<dbReference type="GO" id="GO:0006351">
    <property type="term" value="P:DNA-templated transcription"/>
    <property type="evidence" value="ECO:0007669"/>
    <property type="project" value="InterPro"/>
</dbReference>
<evidence type="ECO:0000256" key="2">
    <source>
        <dbReference type="ARBA" id="ARBA00022723"/>
    </source>
</evidence>
<keyword evidence="6" id="KW-0539">Nucleus</keyword>
<dbReference type="SUPFAM" id="SSF57667">
    <property type="entry name" value="beta-beta-alpha zinc fingers"/>
    <property type="match status" value="1"/>
</dbReference>
<evidence type="ECO:0000259" key="9">
    <source>
        <dbReference type="PROSITE" id="PS50157"/>
    </source>
</evidence>
<keyword evidence="11" id="KW-1185">Reference proteome</keyword>
<proteinExistence type="predicted"/>
<dbReference type="EMBL" id="CP115612">
    <property type="protein sequence ID" value="WBW73264.1"/>
    <property type="molecule type" value="Genomic_DNA"/>
</dbReference>
<gene>
    <name evidence="10" type="ORF">SOMG_03360</name>
</gene>
<protein>
    <submittedName>
        <fullName evidence="10">DNA-binding transcription factor, zf-fungal binuclear cluster type</fullName>
    </submittedName>
</protein>
<accession>A0AAF0AWU6</accession>
<dbReference type="AlphaFoldDB" id="A0AAF0AWU6"/>
<dbReference type="GeneID" id="80876839"/>
<dbReference type="SMART" id="SM00355">
    <property type="entry name" value="ZnF_C2H2"/>
    <property type="match status" value="2"/>
</dbReference>
<dbReference type="PROSITE" id="PS00028">
    <property type="entry name" value="ZINC_FINGER_C2H2_1"/>
    <property type="match status" value="2"/>
</dbReference>
<feature type="region of interest" description="Disordered" evidence="8">
    <location>
        <begin position="1"/>
        <end position="24"/>
    </location>
</feature>
<dbReference type="GO" id="GO:0008270">
    <property type="term" value="F:zinc ion binding"/>
    <property type="evidence" value="ECO:0007669"/>
    <property type="project" value="UniProtKB-KW"/>
</dbReference>
<dbReference type="InterPro" id="IPR013087">
    <property type="entry name" value="Znf_C2H2_type"/>
</dbReference>
<organism evidence="10 11">
    <name type="scientific">Schizosaccharomyces osmophilus</name>
    <dbReference type="NCBI Taxonomy" id="2545709"/>
    <lineage>
        <taxon>Eukaryota</taxon>
        <taxon>Fungi</taxon>
        <taxon>Dikarya</taxon>
        <taxon>Ascomycota</taxon>
        <taxon>Taphrinomycotina</taxon>
        <taxon>Schizosaccharomycetes</taxon>
        <taxon>Schizosaccharomycetales</taxon>
        <taxon>Schizosaccharomycetaceae</taxon>
        <taxon>Schizosaccharomyces</taxon>
    </lineage>
</organism>
<evidence type="ECO:0000256" key="6">
    <source>
        <dbReference type="ARBA" id="ARBA00023242"/>
    </source>
</evidence>
<dbReference type="InterPro" id="IPR007219">
    <property type="entry name" value="XnlR_reg_dom"/>
</dbReference>
<dbReference type="FunFam" id="3.30.160.60:FF:001666">
    <property type="entry name" value="MDS1 and EVI1 complex locus"/>
    <property type="match status" value="1"/>
</dbReference>
<evidence type="ECO:0000256" key="5">
    <source>
        <dbReference type="ARBA" id="ARBA00022833"/>
    </source>
</evidence>
<dbReference type="PANTHER" id="PTHR40626">
    <property type="entry name" value="MIP31509P"/>
    <property type="match status" value="1"/>
</dbReference>
<sequence>MPSSSSTQYADFNDGAGIKRKSSQDLDGLHKRPFICDTCGKRFTRLENLTRHKLSHDDTKNIYCKYCHQACKRTDLLKRHIQRHHSDVLPNSAPQPAHEALPTKTTEQDPENLEIVLPSFDAVDLPKTYHPTLRPYFTVLPFIPSDFLVHYIESYFEWFHPIFPMLHQPSFHIEGAAASFIRSISLIGCYSTGIESDATLGLLFWDSGFHLLQIYLQNDAQKNTNLWVIQTRFLLCISSLFEKTSSFTSIGQALLRDLVHDVRVQGWTALPPIPKDSSSSIFIEYESKKRTVYCIYTLEYLLAAFFNRNPSLSFQELRMPLPVDELFWDSTSSLEEEQWTQTPPSFHNCLRKLSHGPIVFKETRITGPALLCAVYELIHNDAKKECVFEASKSSKQVYEVMLQHLRMSMECSTKNKKVLLLFMSLWNLIRTYLHLHDPLLILSKSFYDLKSTVHFFQNSLKDDSAHFFPFPDFYSISLALEGILWTFDHGLVVLQNSNFDIPIVHFAIFRLLLQGLYLFKDCQSETLSSHTNTAFLRKQLAFCFSGRQMPMRTLETFDDIMNLTSVLVKIINVEGGWGAGALLSKTFPVS</sequence>
<keyword evidence="10" id="KW-0238">DNA-binding</keyword>
<evidence type="ECO:0000256" key="8">
    <source>
        <dbReference type="SAM" id="MobiDB-lite"/>
    </source>
</evidence>
<dbReference type="GO" id="GO:0000978">
    <property type="term" value="F:RNA polymerase II cis-regulatory region sequence-specific DNA binding"/>
    <property type="evidence" value="ECO:0007669"/>
    <property type="project" value="InterPro"/>
</dbReference>
<evidence type="ECO:0000256" key="7">
    <source>
        <dbReference type="PROSITE-ProRule" id="PRU00042"/>
    </source>
</evidence>
<keyword evidence="3" id="KW-0677">Repeat</keyword>
<feature type="domain" description="C2H2-type" evidence="9">
    <location>
        <begin position="34"/>
        <end position="61"/>
    </location>
</feature>
<dbReference type="Proteomes" id="UP001212411">
    <property type="component" value="Chromosome 2"/>
</dbReference>
<dbReference type="RefSeq" id="XP_056037507.1">
    <property type="nucleotide sequence ID" value="XM_056182150.1"/>
</dbReference>
<reference evidence="10 11" key="1">
    <citation type="journal article" date="2023" name="G3 (Bethesda)">
        <title>A high-quality reference genome for the fission yeast Schizosaccharomyces osmophilus.</title>
        <authorList>
            <person name="Jia G.S."/>
            <person name="Zhang W.C."/>
            <person name="Liang Y."/>
            <person name="Liu X.H."/>
            <person name="Rhind N."/>
            <person name="Pidoux A."/>
            <person name="Brysch-Herzberg M."/>
            <person name="Du L.L."/>
        </authorList>
    </citation>
    <scope>NUCLEOTIDE SEQUENCE [LARGE SCALE GENOMIC DNA]</scope>
    <source>
        <strain evidence="10 11">CBS 15793</strain>
    </source>
</reference>
<dbReference type="GO" id="GO:0005634">
    <property type="term" value="C:nucleus"/>
    <property type="evidence" value="ECO:0007669"/>
    <property type="project" value="UniProtKB-SubCell"/>
</dbReference>
<dbReference type="Pfam" id="PF04082">
    <property type="entry name" value="Fungal_trans"/>
    <property type="match status" value="1"/>
</dbReference>
<evidence type="ECO:0000256" key="4">
    <source>
        <dbReference type="ARBA" id="ARBA00022771"/>
    </source>
</evidence>
<dbReference type="GO" id="GO:0000981">
    <property type="term" value="F:DNA-binding transcription factor activity, RNA polymerase II-specific"/>
    <property type="evidence" value="ECO:0007669"/>
    <property type="project" value="InterPro"/>
</dbReference>
<evidence type="ECO:0000313" key="11">
    <source>
        <dbReference type="Proteomes" id="UP001212411"/>
    </source>
</evidence>
<evidence type="ECO:0000313" key="10">
    <source>
        <dbReference type="EMBL" id="WBW73264.1"/>
    </source>
</evidence>
<dbReference type="KEGG" id="som:SOMG_03360"/>
<evidence type="ECO:0000256" key="3">
    <source>
        <dbReference type="ARBA" id="ARBA00022737"/>
    </source>
</evidence>
<dbReference type="GO" id="GO:0000785">
    <property type="term" value="C:chromatin"/>
    <property type="evidence" value="ECO:0007669"/>
    <property type="project" value="TreeGrafter"/>
</dbReference>
<keyword evidence="2" id="KW-0479">Metal-binding</keyword>
<name>A0AAF0AWU6_9SCHI</name>
<dbReference type="CDD" id="cd12148">
    <property type="entry name" value="fungal_TF_MHR"/>
    <property type="match status" value="1"/>
</dbReference>
<feature type="compositionally biased region" description="Polar residues" evidence="8">
    <location>
        <begin position="1"/>
        <end position="10"/>
    </location>
</feature>
<dbReference type="InterPro" id="IPR036236">
    <property type="entry name" value="Znf_C2H2_sf"/>
</dbReference>
<dbReference type="PROSITE" id="PS50157">
    <property type="entry name" value="ZINC_FINGER_C2H2_2"/>
    <property type="match status" value="1"/>
</dbReference>
<evidence type="ECO:0000256" key="1">
    <source>
        <dbReference type="ARBA" id="ARBA00004123"/>
    </source>
</evidence>